<accession>A0A484F4R3</accession>
<proteinExistence type="predicted"/>
<dbReference type="RefSeq" id="WP_133516955.1">
    <property type="nucleotide sequence ID" value="NZ_JAHDUW010000005.1"/>
</dbReference>
<dbReference type="EMBL" id="SNYS01000006">
    <property type="protein sequence ID" value="TDQ70137.1"/>
    <property type="molecule type" value="Genomic_DNA"/>
</dbReference>
<comment type="caution">
    <text evidence="1">The sequence shown here is derived from an EMBL/GenBank/DDBJ whole genome shotgun (WGS) entry which is preliminary data.</text>
</comment>
<gene>
    <name evidence="1" type="ORF">C7391_0476</name>
</gene>
<reference evidence="1 2" key="1">
    <citation type="submission" date="2019-03" db="EMBL/GenBank/DDBJ databases">
        <title>Genomic Encyclopedia of Type Strains, Phase IV (KMG-IV): sequencing the most valuable type-strain genomes for metagenomic binning, comparative biology and taxonomic classification.</title>
        <authorList>
            <person name="Goeker M."/>
        </authorList>
    </citation>
    <scope>NUCLEOTIDE SEQUENCE [LARGE SCALE GENOMIC DNA]</scope>
    <source>
        <strain evidence="1 2">DSM 13328</strain>
    </source>
</reference>
<dbReference type="Proteomes" id="UP000294855">
    <property type="component" value="Unassembled WGS sequence"/>
</dbReference>
<dbReference type="AlphaFoldDB" id="A0A484F4R3"/>
<evidence type="ECO:0000313" key="2">
    <source>
        <dbReference type="Proteomes" id="UP000294855"/>
    </source>
</evidence>
<sequence>MKRKILFFAVFCFLIAVFAAVPVSASESDSGNYIFNLNDGNIFISKSPSSDYKSMGDFLIVNYGSGEVMDLIPAEANILIIGNNLPTTNQIIVNGSGLSKQTIICLILNDIVWDKNKALSDNKSEIINTLNNTMVKMVYDRNNSVLVSPDTMIYFENGTIMYFNAEEFETENQPVVLRGGPIKISGFEIEEDGTVNIGSFRVEKNIVRIGVIQIDENGVHLNNESDYVREFVPALNYLISIFIYFF</sequence>
<evidence type="ECO:0000313" key="1">
    <source>
        <dbReference type="EMBL" id="TDQ70137.1"/>
    </source>
</evidence>
<organism evidence="1 2">
    <name type="scientific">Methanimicrococcus blatticola</name>
    <dbReference type="NCBI Taxonomy" id="91560"/>
    <lineage>
        <taxon>Archaea</taxon>
        <taxon>Methanobacteriati</taxon>
        <taxon>Methanobacteriota</taxon>
        <taxon>Stenosarchaea group</taxon>
        <taxon>Methanomicrobia</taxon>
        <taxon>Methanosarcinales</taxon>
        <taxon>Methanosarcinaceae</taxon>
        <taxon>Methanimicrococcus</taxon>
    </lineage>
</organism>
<name>A0A484F4R3_9EURY</name>
<protein>
    <submittedName>
        <fullName evidence="1">Uncharacterized protein</fullName>
    </submittedName>
</protein>
<keyword evidence="2" id="KW-1185">Reference proteome</keyword>